<sequence length="144" mass="15394">MNRPARTALTLAALVGLTGTLAACGGDVLALEVGDCVNQSDLQDTEVSSVTTLECSEPHDAEIFGAVTHDDGDFPGEDEVKSEAQEGCITRFEEFVGVPYVESEIYFSTLSPSEQSWNQADDRTSLCIILAEEKMTGSLEGANR</sequence>
<dbReference type="RefSeq" id="WP_152194569.1">
    <property type="nucleotide sequence ID" value="NZ_VUKD01000002.1"/>
</dbReference>
<evidence type="ECO:0000259" key="2">
    <source>
        <dbReference type="Pfam" id="PF13845"/>
    </source>
</evidence>
<dbReference type="EMBL" id="WHPC01000029">
    <property type="protein sequence ID" value="MPV37221.1"/>
    <property type="molecule type" value="Genomic_DNA"/>
</dbReference>
<feature type="signal peptide" evidence="1">
    <location>
        <begin position="1"/>
        <end position="22"/>
    </location>
</feature>
<reference evidence="3 4" key="1">
    <citation type="submission" date="2019-10" db="EMBL/GenBank/DDBJ databases">
        <title>Georgenia wutianyii sp. nov. and Georgenia yuyongxinii sp. nov. isolated from plateau pika (Ochotona curzoniae) in the Qinghai-Tibet plateau of China.</title>
        <authorList>
            <person name="Tian Z."/>
        </authorList>
    </citation>
    <scope>NUCLEOTIDE SEQUENCE [LARGE SCALE GENOMIC DNA]</scope>
    <source>
        <strain evidence="3 4">JCM 19765</strain>
    </source>
</reference>
<dbReference type="PROSITE" id="PS51257">
    <property type="entry name" value="PROKAR_LIPOPROTEIN"/>
    <property type="match status" value="1"/>
</dbReference>
<dbReference type="Pfam" id="PF13845">
    <property type="entry name" value="Septum_form"/>
    <property type="match status" value="1"/>
</dbReference>
<organism evidence="3 4">
    <name type="scientific">Georgenia subflava</name>
    <dbReference type="NCBI Taxonomy" id="1622177"/>
    <lineage>
        <taxon>Bacteria</taxon>
        <taxon>Bacillati</taxon>
        <taxon>Actinomycetota</taxon>
        <taxon>Actinomycetes</taxon>
        <taxon>Micrococcales</taxon>
        <taxon>Bogoriellaceae</taxon>
        <taxon>Georgenia</taxon>
    </lineage>
</organism>
<keyword evidence="1" id="KW-0732">Signal</keyword>
<evidence type="ECO:0000256" key="1">
    <source>
        <dbReference type="SAM" id="SignalP"/>
    </source>
</evidence>
<protein>
    <submittedName>
        <fullName evidence="3">Septum formation family protein</fullName>
    </submittedName>
</protein>
<keyword evidence="4" id="KW-1185">Reference proteome</keyword>
<name>A0A6N7EIG7_9MICO</name>
<feature type="chain" id="PRO_5027086379" evidence="1">
    <location>
        <begin position="23"/>
        <end position="144"/>
    </location>
</feature>
<dbReference type="OrthoDB" id="3628931at2"/>
<dbReference type="Proteomes" id="UP000437709">
    <property type="component" value="Unassembled WGS sequence"/>
</dbReference>
<evidence type="ECO:0000313" key="3">
    <source>
        <dbReference type="EMBL" id="MPV37221.1"/>
    </source>
</evidence>
<comment type="caution">
    <text evidence="3">The sequence shown here is derived from an EMBL/GenBank/DDBJ whole genome shotgun (WGS) entry which is preliminary data.</text>
</comment>
<proteinExistence type="predicted"/>
<dbReference type="InterPro" id="IPR026004">
    <property type="entry name" value="Septum_form"/>
</dbReference>
<evidence type="ECO:0000313" key="4">
    <source>
        <dbReference type="Proteomes" id="UP000437709"/>
    </source>
</evidence>
<gene>
    <name evidence="3" type="ORF">GB881_09175</name>
</gene>
<feature type="domain" description="Septum formation-related" evidence="2">
    <location>
        <begin position="30"/>
        <end position="119"/>
    </location>
</feature>
<dbReference type="AlphaFoldDB" id="A0A6N7EIG7"/>
<accession>A0A6N7EIG7</accession>